<dbReference type="EMBL" id="VWPL01000005">
    <property type="protein sequence ID" value="KAA5602767.1"/>
    <property type="molecule type" value="Genomic_DNA"/>
</dbReference>
<evidence type="ECO:0000313" key="1">
    <source>
        <dbReference type="EMBL" id="KAA5602767.1"/>
    </source>
</evidence>
<dbReference type="AlphaFoldDB" id="A0A5M6I4I2"/>
<accession>A0A5M6I4I2</accession>
<organism evidence="1 2">
    <name type="scientific">Blastochloris sulfoviridis</name>
    <dbReference type="NCBI Taxonomy" id="50712"/>
    <lineage>
        <taxon>Bacteria</taxon>
        <taxon>Pseudomonadati</taxon>
        <taxon>Pseudomonadota</taxon>
        <taxon>Alphaproteobacteria</taxon>
        <taxon>Hyphomicrobiales</taxon>
        <taxon>Blastochloridaceae</taxon>
        <taxon>Blastochloris</taxon>
    </lineage>
</organism>
<reference evidence="1 2" key="1">
    <citation type="submission" date="2019-09" db="EMBL/GenBank/DDBJ databases">
        <title>Draft Whole-Genome sequence of Blastochloris sulfoviridis DSM 729.</title>
        <authorList>
            <person name="Meyer T.E."/>
            <person name="Kyndt J.A."/>
        </authorList>
    </citation>
    <scope>NUCLEOTIDE SEQUENCE [LARGE SCALE GENOMIC DNA]</scope>
    <source>
        <strain evidence="1 2">DSM 729</strain>
    </source>
</reference>
<name>A0A5M6I4I2_9HYPH</name>
<dbReference type="RefSeq" id="WP_150096496.1">
    <property type="nucleotide sequence ID" value="NZ_VWPL01000005.1"/>
</dbReference>
<proteinExistence type="predicted"/>
<keyword evidence="1" id="KW-0969">Cilium</keyword>
<keyword evidence="1" id="KW-0282">Flagellum</keyword>
<keyword evidence="2" id="KW-1185">Reference proteome</keyword>
<evidence type="ECO:0000313" key="2">
    <source>
        <dbReference type="Proteomes" id="UP000323886"/>
    </source>
</evidence>
<comment type="caution">
    <text evidence="1">The sequence shown here is derived from an EMBL/GenBank/DDBJ whole genome shotgun (WGS) entry which is preliminary data.</text>
</comment>
<dbReference type="InterPro" id="IPR010845">
    <property type="entry name" value="FlaF"/>
</dbReference>
<sequence>MQSAAQAYGTVARKTGSPRELEAALLLRAASRLQALHDHWDERMRDGRELEAALRFNRKLWTVFVSSAARPDHPLPAAIRQNIANIGLFVLSHTLAIQASPRREALRSLININRQIAAGLAAPARAILNRQTG</sequence>
<dbReference type="Proteomes" id="UP000323886">
    <property type="component" value="Unassembled WGS sequence"/>
</dbReference>
<gene>
    <name evidence="1" type="primary">flaF</name>
    <name evidence="1" type="ORF">F1193_04615</name>
</gene>
<keyword evidence="1" id="KW-0966">Cell projection</keyword>
<dbReference type="GO" id="GO:0044781">
    <property type="term" value="P:bacterial-type flagellum organization"/>
    <property type="evidence" value="ECO:0007669"/>
    <property type="project" value="InterPro"/>
</dbReference>
<dbReference type="OrthoDB" id="8563081at2"/>
<protein>
    <submittedName>
        <fullName evidence="1">Flagellar biosynthesis regulator FlaF</fullName>
    </submittedName>
</protein>
<dbReference type="NCBIfam" id="NF009435">
    <property type="entry name" value="PRK12794.1"/>
    <property type="match status" value="1"/>
</dbReference>
<dbReference type="Pfam" id="PF07309">
    <property type="entry name" value="FlaF"/>
    <property type="match status" value="1"/>
</dbReference>